<comment type="caution">
    <text evidence="4">The sequence shown here is derived from an EMBL/GenBank/DDBJ whole genome shotgun (WGS) entry which is preliminary data.</text>
</comment>
<evidence type="ECO:0000256" key="1">
    <source>
        <dbReference type="ARBA" id="ARBA00008270"/>
    </source>
</evidence>
<keyword evidence="2" id="KW-0413">Isomerase</keyword>
<dbReference type="PANTHER" id="PTHR13774">
    <property type="entry name" value="PHENAZINE BIOSYNTHESIS PROTEIN"/>
    <property type="match status" value="1"/>
</dbReference>
<name>A0A8J3W786_9ACTN</name>
<sequence length="278" mass="29703">MPATAKINHVTPYHRIMRIYTVDAFTDQAFHGNPAGVCLLDSPMPDSWMQSLAAEMRHSETSFLLRGEDGGPYSLRWFTPAVEVALCGHATLATAHVLYSTGAASGTVEFSTKSGILSVTRDGTGLITMDFPAKALEEAVPPPGLVEALGVKPVWVGKNEWDYLVEVENEEAVRAVSPDFTALAAVDARGVIVTAEAAGSGADYVSRFFAPRVGVPEDPVTGSAHCALAPYWTHRLGRDVLTGRQLSERGGTVRTTVRGDRVELAGRATTVLSGELHI</sequence>
<dbReference type="NCBIfam" id="TIGR00654">
    <property type="entry name" value="PhzF_family"/>
    <property type="match status" value="1"/>
</dbReference>
<evidence type="ECO:0000313" key="4">
    <source>
        <dbReference type="EMBL" id="GIH78545.1"/>
    </source>
</evidence>
<dbReference type="PANTHER" id="PTHR13774:SF17">
    <property type="entry name" value="PHENAZINE BIOSYNTHESIS-LIKE DOMAIN-CONTAINING PROTEIN"/>
    <property type="match status" value="1"/>
</dbReference>
<accession>A0A8J3W786</accession>
<dbReference type="Proteomes" id="UP000616724">
    <property type="component" value="Unassembled WGS sequence"/>
</dbReference>
<organism evidence="4 5">
    <name type="scientific">Planobispora longispora</name>
    <dbReference type="NCBI Taxonomy" id="28887"/>
    <lineage>
        <taxon>Bacteria</taxon>
        <taxon>Bacillati</taxon>
        <taxon>Actinomycetota</taxon>
        <taxon>Actinomycetes</taxon>
        <taxon>Streptosporangiales</taxon>
        <taxon>Streptosporangiaceae</taxon>
        <taxon>Planobispora</taxon>
    </lineage>
</organism>
<comment type="similarity">
    <text evidence="1">Belongs to the PhzF family.</text>
</comment>
<evidence type="ECO:0000256" key="3">
    <source>
        <dbReference type="PIRSR" id="PIRSR016184-1"/>
    </source>
</evidence>
<dbReference type="GO" id="GO:0005737">
    <property type="term" value="C:cytoplasm"/>
    <property type="evidence" value="ECO:0007669"/>
    <property type="project" value="TreeGrafter"/>
</dbReference>
<proteinExistence type="inferred from homology"/>
<dbReference type="PIRSF" id="PIRSF016184">
    <property type="entry name" value="PhzC_PhzF"/>
    <property type="match status" value="1"/>
</dbReference>
<dbReference type="InterPro" id="IPR003719">
    <property type="entry name" value="Phenazine_PhzF-like"/>
</dbReference>
<dbReference type="Pfam" id="PF02567">
    <property type="entry name" value="PhzC-PhzF"/>
    <property type="match status" value="1"/>
</dbReference>
<dbReference type="Gene3D" id="3.10.310.10">
    <property type="entry name" value="Diaminopimelate Epimerase, Chain A, domain 1"/>
    <property type="match status" value="2"/>
</dbReference>
<gene>
    <name evidence="4" type="ORF">Plo01_49740</name>
</gene>
<dbReference type="SUPFAM" id="SSF54506">
    <property type="entry name" value="Diaminopimelate epimerase-like"/>
    <property type="match status" value="1"/>
</dbReference>
<keyword evidence="5" id="KW-1185">Reference proteome</keyword>
<dbReference type="EMBL" id="BOOH01000039">
    <property type="protein sequence ID" value="GIH78545.1"/>
    <property type="molecule type" value="Genomic_DNA"/>
</dbReference>
<evidence type="ECO:0000256" key="2">
    <source>
        <dbReference type="ARBA" id="ARBA00023235"/>
    </source>
</evidence>
<feature type="active site" evidence="3">
    <location>
        <position position="60"/>
    </location>
</feature>
<reference evidence="4 5" key="1">
    <citation type="submission" date="2021-01" db="EMBL/GenBank/DDBJ databases">
        <title>Whole genome shotgun sequence of Planobispora longispora NBRC 13918.</title>
        <authorList>
            <person name="Komaki H."/>
            <person name="Tamura T."/>
        </authorList>
    </citation>
    <scope>NUCLEOTIDE SEQUENCE [LARGE SCALE GENOMIC DNA]</scope>
    <source>
        <strain evidence="4 5">NBRC 13918</strain>
    </source>
</reference>
<dbReference type="GO" id="GO:0016853">
    <property type="term" value="F:isomerase activity"/>
    <property type="evidence" value="ECO:0007669"/>
    <property type="project" value="UniProtKB-KW"/>
</dbReference>
<evidence type="ECO:0000313" key="5">
    <source>
        <dbReference type="Proteomes" id="UP000616724"/>
    </source>
</evidence>
<dbReference type="AlphaFoldDB" id="A0A8J3W786"/>
<protein>
    <submittedName>
        <fullName evidence="4">Oxidoreductase</fullName>
    </submittedName>
</protein>